<organism evidence="6 7">
    <name type="scientific">Ceuthmochares aereus</name>
    <dbReference type="NCBI Taxonomy" id="1961834"/>
    <lineage>
        <taxon>Eukaryota</taxon>
        <taxon>Metazoa</taxon>
        <taxon>Chordata</taxon>
        <taxon>Craniata</taxon>
        <taxon>Vertebrata</taxon>
        <taxon>Euteleostomi</taxon>
        <taxon>Archelosauria</taxon>
        <taxon>Archosauria</taxon>
        <taxon>Dinosauria</taxon>
        <taxon>Saurischia</taxon>
        <taxon>Theropoda</taxon>
        <taxon>Coelurosauria</taxon>
        <taxon>Aves</taxon>
        <taxon>Neognathae</taxon>
        <taxon>Neoaves</taxon>
        <taxon>Otidimorphae</taxon>
        <taxon>Cuculiformes</taxon>
        <taxon>Cuculidae</taxon>
        <taxon>Ceuthmochares</taxon>
    </lineage>
</organism>
<comment type="catalytic activity">
    <reaction evidence="4">
        <text>[protein]-peptidylproline (omega=180) = [protein]-peptidylproline (omega=0)</text>
        <dbReference type="Rhea" id="RHEA:16237"/>
        <dbReference type="Rhea" id="RHEA-COMP:10747"/>
        <dbReference type="Rhea" id="RHEA-COMP:10748"/>
        <dbReference type="ChEBI" id="CHEBI:83833"/>
        <dbReference type="ChEBI" id="CHEBI:83834"/>
        <dbReference type="EC" id="5.2.1.8"/>
    </reaction>
</comment>
<dbReference type="OrthoDB" id="8116123at2759"/>
<dbReference type="Pfam" id="PF14559">
    <property type="entry name" value="TPR_19"/>
    <property type="match status" value="1"/>
</dbReference>
<dbReference type="AlphaFoldDB" id="A0A7L4K670"/>
<dbReference type="InterPro" id="IPR042282">
    <property type="entry name" value="FKBP6/shu"/>
</dbReference>
<gene>
    <name evidence="6" type="primary">Fkbp6</name>
    <name evidence="6" type="ORF">CEUAER_R11201</name>
</gene>
<dbReference type="Gene3D" id="3.10.50.40">
    <property type="match status" value="1"/>
</dbReference>
<feature type="non-terminal residue" evidence="6">
    <location>
        <position position="242"/>
    </location>
</feature>
<keyword evidence="3" id="KW-0802">TPR repeat</keyword>
<dbReference type="SUPFAM" id="SSF54534">
    <property type="entry name" value="FKBP-like"/>
    <property type="match status" value="1"/>
</dbReference>
<evidence type="ECO:0000256" key="1">
    <source>
        <dbReference type="ARBA" id="ARBA00009648"/>
    </source>
</evidence>
<evidence type="ECO:0000313" key="7">
    <source>
        <dbReference type="Proteomes" id="UP000519239"/>
    </source>
</evidence>
<sequence>GCTVKYSGYLQHKEEPFCTHCPEDFPGLMKLGQDITLYGLEVGLLTMKKGEVAKFVFTPDYAYGQRGCPPLIPPSATVMFEVELLDFLDTAESDAFFELTAEQQDAHPLQKVLRVADTERQFGNYLYREQLFEVAKSTYKRALSILSRPSSSEMEQRQIDASKLPVLLNLSATYLKLERPDQALAYGRKALDINQSHPKALFRCGQACLCMKEYEKARDFLVSAQHIRPFDRDINRKLKELA</sequence>
<dbReference type="Gene3D" id="1.25.40.10">
    <property type="entry name" value="Tetratricopeptide repeat domain"/>
    <property type="match status" value="1"/>
</dbReference>
<dbReference type="PROSITE" id="PS50059">
    <property type="entry name" value="FKBP_PPIASE"/>
    <property type="match status" value="1"/>
</dbReference>
<evidence type="ECO:0000313" key="6">
    <source>
        <dbReference type="EMBL" id="NXY48398.1"/>
    </source>
</evidence>
<comment type="similarity">
    <text evidence="1">Belongs to the FKBP6 family.</text>
</comment>
<dbReference type="InterPro" id="IPR019734">
    <property type="entry name" value="TPR_rpt"/>
</dbReference>
<dbReference type="EC" id="5.2.1.8" evidence="4"/>
<dbReference type="Proteomes" id="UP000519239">
    <property type="component" value="Unassembled WGS sequence"/>
</dbReference>
<dbReference type="SUPFAM" id="SSF48452">
    <property type="entry name" value="TPR-like"/>
    <property type="match status" value="1"/>
</dbReference>
<dbReference type="GO" id="GO:0005737">
    <property type="term" value="C:cytoplasm"/>
    <property type="evidence" value="ECO:0007669"/>
    <property type="project" value="TreeGrafter"/>
</dbReference>
<feature type="domain" description="PPIase FKBP-type" evidence="5">
    <location>
        <begin position="1"/>
        <end position="88"/>
    </location>
</feature>
<reference evidence="6 7" key="1">
    <citation type="submission" date="2019-09" db="EMBL/GenBank/DDBJ databases">
        <title>Bird 10,000 Genomes (B10K) Project - Family phase.</title>
        <authorList>
            <person name="Zhang G."/>
        </authorList>
    </citation>
    <scope>NUCLEOTIDE SEQUENCE [LARGE SCALE GENOMIC DNA]</scope>
    <source>
        <strain evidence="6">B10K-CU-031-02</strain>
        <tissue evidence="6">Muscle</tissue>
    </source>
</reference>
<dbReference type="InterPro" id="IPR011990">
    <property type="entry name" value="TPR-like_helical_dom_sf"/>
</dbReference>
<dbReference type="Pfam" id="PF00254">
    <property type="entry name" value="FKBP_C"/>
    <property type="match status" value="1"/>
</dbReference>
<dbReference type="GO" id="GO:0003755">
    <property type="term" value="F:peptidyl-prolyl cis-trans isomerase activity"/>
    <property type="evidence" value="ECO:0007669"/>
    <property type="project" value="UniProtKB-KW"/>
</dbReference>
<evidence type="ECO:0000259" key="5">
    <source>
        <dbReference type="PROSITE" id="PS50059"/>
    </source>
</evidence>
<dbReference type="InterPro" id="IPR001179">
    <property type="entry name" value="PPIase_FKBP_dom"/>
</dbReference>
<dbReference type="InterPro" id="IPR046357">
    <property type="entry name" value="PPIase_dom_sf"/>
</dbReference>
<keyword evidence="4 6" id="KW-0413">Isomerase</keyword>
<protein>
    <recommendedName>
        <fullName evidence="4">peptidylprolyl isomerase</fullName>
        <ecNumber evidence="4">5.2.1.8</ecNumber>
    </recommendedName>
</protein>
<accession>A0A7L4K670</accession>
<dbReference type="GO" id="GO:0051879">
    <property type="term" value="F:Hsp90 protein binding"/>
    <property type="evidence" value="ECO:0007669"/>
    <property type="project" value="TreeGrafter"/>
</dbReference>
<evidence type="ECO:0000256" key="3">
    <source>
        <dbReference type="ARBA" id="ARBA00022803"/>
    </source>
</evidence>
<keyword evidence="4" id="KW-0697">Rotamase</keyword>
<comment type="caution">
    <text evidence="6">The sequence shown here is derived from an EMBL/GenBank/DDBJ whole genome shotgun (WGS) entry which is preliminary data.</text>
</comment>
<evidence type="ECO:0000256" key="2">
    <source>
        <dbReference type="ARBA" id="ARBA00022737"/>
    </source>
</evidence>
<name>A0A7L4K670_9AVES</name>
<dbReference type="PANTHER" id="PTHR46674">
    <property type="entry name" value="INACTIVE PEPTIDYL-PROLYL CIS-TRANS ISOMERASE FKBP6"/>
    <property type="match status" value="1"/>
</dbReference>
<dbReference type="GO" id="GO:0034587">
    <property type="term" value="P:piRNA processing"/>
    <property type="evidence" value="ECO:0007669"/>
    <property type="project" value="TreeGrafter"/>
</dbReference>
<keyword evidence="2" id="KW-0677">Repeat</keyword>
<feature type="non-terminal residue" evidence="6">
    <location>
        <position position="1"/>
    </location>
</feature>
<proteinExistence type="inferred from homology"/>
<keyword evidence="7" id="KW-1185">Reference proteome</keyword>
<dbReference type="GO" id="GO:0007283">
    <property type="term" value="P:spermatogenesis"/>
    <property type="evidence" value="ECO:0007669"/>
    <property type="project" value="TreeGrafter"/>
</dbReference>
<dbReference type="PANTHER" id="PTHR46674:SF1">
    <property type="entry name" value="INACTIVE PEPTIDYL-PROLYL CIS-TRANS ISOMERASE FKBP6"/>
    <property type="match status" value="1"/>
</dbReference>
<evidence type="ECO:0000256" key="4">
    <source>
        <dbReference type="PROSITE-ProRule" id="PRU00277"/>
    </source>
</evidence>
<dbReference type="SMART" id="SM00028">
    <property type="entry name" value="TPR"/>
    <property type="match status" value="3"/>
</dbReference>
<dbReference type="EMBL" id="VWPQ01007373">
    <property type="protein sequence ID" value="NXY48398.1"/>
    <property type="molecule type" value="Genomic_DNA"/>
</dbReference>